<gene>
    <name evidence="1" type="ORF">G3569_05020</name>
</gene>
<dbReference type="InterPro" id="IPR046508">
    <property type="entry name" value="DUF6686"/>
</dbReference>
<dbReference type="RefSeq" id="WP_165266702.1">
    <property type="nucleotide sequence ID" value="NZ_JAALLS010000004.1"/>
</dbReference>
<reference evidence="1 2" key="1">
    <citation type="submission" date="2020-02" db="EMBL/GenBank/DDBJ databases">
        <title>Aliifodinibius halophilus 2W32, complete genome.</title>
        <authorList>
            <person name="Li Y."/>
            <person name="Wu S."/>
        </authorList>
    </citation>
    <scope>NUCLEOTIDE SEQUENCE [LARGE SCALE GENOMIC DNA]</scope>
    <source>
        <strain evidence="1 2">2W32</strain>
    </source>
</reference>
<organism evidence="1 2">
    <name type="scientific">Fodinibius halophilus</name>
    <dbReference type="NCBI Taxonomy" id="1736908"/>
    <lineage>
        <taxon>Bacteria</taxon>
        <taxon>Pseudomonadati</taxon>
        <taxon>Balneolota</taxon>
        <taxon>Balneolia</taxon>
        <taxon>Balneolales</taxon>
        <taxon>Balneolaceae</taxon>
        <taxon>Fodinibius</taxon>
    </lineage>
</organism>
<comment type="caution">
    <text evidence="1">The sequence shown here is derived from an EMBL/GenBank/DDBJ whole genome shotgun (WGS) entry which is preliminary data.</text>
</comment>
<keyword evidence="2" id="KW-1185">Reference proteome</keyword>
<proteinExistence type="predicted"/>
<dbReference type="AlphaFoldDB" id="A0A6M1T159"/>
<accession>A0A6M1T159</accession>
<evidence type="ECO:0000313" key="1">
    <source>
        <dbReference type="EMBL" id="NGP87707.1"/>
    </source>
</evidence>
<dbReference type="EMBL" id="JAALLS010000004">
    <property type="protein sequence ID" value="NGP87707.1"/>
    <property type="molecule type" value="Genomic_DNA"/>
</dbReference>
<evidence type="ECO:0000313" key="2">
    <source>
        <dbReference type="Proteomes" id="UP000479132"/>
    </source>
</evidence>
<dbReference type="Proteomes" id="UP000479132">
    <property type="component" value="Unassembled WGS sequence"/>
</dbReference>
<dbReference type="Pfam" id="PF20391">
    <property type="entry name" value="DUF6686"/>
    <property type="match status" value="1"/>
</dbReference>
<sequence length="108" mass="12717">MHNQDRTVLTQNGDIIIEQCSCCDNIVFIYRNILLKFTPEVFQDFTTSFRKLNFERRSYVFEDGSEKMLVNTPQKEIQLCFTKGEFKQLCQALQEATLMLEVHEILCP</sequence>
<protein>
    <submittedName>
        <fullName evidence="1">Uncharacterized protein</fullName>
    </submittedName>
</protein>
<name>A0A6M1T159_9BACT</name>